<comment type="cofactor">
    <cofactor evidence="1">
        <name>[4Fe-4S] cluster</name>
        <dbReference type="ChEBI" id="CHEBI:49883"/>
    </cofactor>
</comment>
<evidence type="ECO:0000256" key="2">
    <source>
        <dbReference type="ARBA" id="ARBA00022691"/>
    </source>
</evidence>
<keyword evidence="5" id="KW-0411">Iron-sulfur</keyword>
<dbReference type="InterPro" id="IPR013785">
    <property type="entry name" value="Aldolase_TIM"/>
</dbReference>
<evidence type="ECO:0000259" key="6">
    <source>
        <dbReference type="Pfam" id="PF04055"/>
    </source>
</evidence>
<keyword evidence="3" id="KW-0479">Metal-binding</keyword>
<evidence type="ECO:0000313" key="7">
    <source>
        <dbReference type="EMBL" id="SPS05930.1"/>
    </source>
</evidence>
<dbReference type="InterPro" id="IPR058240">
    <property type="entry name" value="rSAM_sf"/>
</dbReference>
<feature type="domain" description="Radical SAM core" evidence="6">
    <location>
        <begin position="45"/>
        <end position="174"/>
    </location>
</feature>
<sequence>MILTQTTGLADPLFKLFHHADRLSGLRQGKFSAPIMVDIDPVDGVCNLDCDWCCQAASRASRPTRIMADETMIRLGSFCQAWGVKSWRIAGDSEPLLNKNISLLIESGHAHAIDMGLITNGVYLDRLSKIDLQRLRWLGVSLDAASAETWSSLKHARQEDFHRILENIRRARSLAPELDISIKFLRWNAEESLSKSRFTVPIRKISGDGALQPVLQGNNCNEEPEFRALAERLGVHAILRDSYPKDFPSRYRFAKCVATPLGGVFDASHNFHLCCDARNVYVLTDDYTRDDWRELPALWGGDRHKEMIASIQPGNCLGCAKYRMNEAIEKYIFADTPDHNFI</sequence>
<dbReference type="GO" id="GO:0003824">
    <property type="term" value="F:catalytic activity"/>
    <property type="evidence" value="ECO:0007669"/>
    <property type="project" value="InterPro"/>
</dbReference>
<keyword evidence="2" id="KW-0949">S-adenosyl-L-methionine</keyword>
<evidence type="ECO:0000256" key="1">
    <source>
        <dbReference type="ARBA" id="ARBA00001966"/>
    </source>
</evidence>
<dbReference type="AlphaFoldDB" id="A0A2X0QVX6"/>
<dbReference type="SUPFAM" id="SSF102114">
    <property type="entry name" value="Radical SAM enzymes"/>
    <property type="match status" value="1"/>
</dbReference>
<dbReference type="Pfam" id="PF04055">
    <property type="entry name" value="Radical_SAM"/>
    <property type="match status" value="1"/>
</dbReference>
<protein>
    <recommendedName>
        <fullName evidence="6">Radical SAM core domain-containing protein</fullName>
    </recommendedName>
</protein>
<dbReference type="Gene3D" id="3.20.20.70">
    <property type="entry name" value="Aldolase class I"/>
    <property type="match status" value="1"/>
</dbReference>
<evidence type="ECO:0000256" key="3">
    <source>
        <dbReference type="ARBA" id="ARBA00022723"/>
    </source>
</evidence>
<keyword evidence="4" id="KW-0408">Iron</keyword>
<dbReference type="InterPro" id="IPR007197">
    <property type="entry name" value="rSAM"/>
</dbReference>
<dbReference type="SFLD" id="SFLDS00029">
    <property type="entry name" value="Radical_SAM"/>
    <property type="match status" value="1"/>
</dbReference>
<organism evidence="7">
    <name type="scientific">Candidatus Nitrotoga fabula</name>
    <dbReference type="NCBI Taxonomy" id="2182327"/>
    <lineage>
        <taxon>Bacteria</taxon>
        <taxon>Pseudomonadati</taxon>
        <taxon>Pseudomonadota</taxon>
        <taxon>Betaproteobacteria</taxon>
        <taxon>Nitrosomonadales</taxon>
        <taxon>Gallionellaceae</taxon>
        <taxon>Candidatus Nitrotoga</taxon>
    </lineage>
</organism>
<dbReference type="InterPro" id="IPR050377">
    <property type="entry name" value="Radical_SAM_PqqE_MftC-like"/>
</dbReference>
<reference evidence="7" key="1">
    <citation type="submission" date="2018-05" db="EMBL/GenBank/DDBJ databases">
        <authorList>
            <person name="Lanie J.A."/>
            <person name="Ng W.-L."/>
            <person name="Kazmierczak K.M."/>
            <person name="Andrzejewski T.M."/>
            <person name="Davidsen T.M."/>
            <person name="Wayne K.J."/>
            <person name="Tettelin H."/>
            <person name="Glass J.I."/>
            <person name="Rusch D."/>
            <person name="Podicherti R."/>
            <person name="Tsui H.-C.T."/>
            <person name="Winkler M.E."/>
        </authorList>
    </citation>
    <scope>NUCLEOTIDE SEQUENCE</scope>
    <source>
        <strain evidence="7">KNB</strain>
    </source>
</reference>
<dbReference type="PANTHER" id="PTHR11228:SF7">
    <property type="entry name" value="PQQA PEPTIDE CYCLASE"/>
    <property type="match status" value="1"/>
</dbReference>
<dbReference type="SFLD" id="SFLDG01067">
    <property type="entry name" value="SPASM/twitch_domain_containing"/>
    <property type="match status" value="1"/>
</dbReference>
<gene>
    <name evidence="7" type="ORF">NITFAB_1520</name>
</gene>
<accession>A0A2X0QVX6</accession>
<dbReference type="EMBL" id="LS423452">
    <property type="protein sequence ID" value="SPS05930.1"/>
    <property type="molecule type" value="Genomic_DNA"/>
</dbReference>
<dbReference type="GO" id="GO:0046872">
    <property type="term" value="F:metal ion binding"/>
    <property type="evidence" value="ECO:0007669"/>
    <property type="project" value="UniProtKB-KW"/>
</dbReference>
<evidence type="ECO:0000256" key="5">
    <source>
        <dbReference type="ARBA" id="ARBA00023014"/>
    </source>
</evidence>
<dbReference type="PANTHER" id="PTHR11228">
    <property type="entry name" value="RADICAL SAM DOMAIN PROTEIN"/>
    <property type="match status" value="1"/>
</dbReference>
<name>A0A2X0QVX6_9PROT</name>
<proteinExistence type="predicted"/>
<evidence type="ECO:0000256" key="4">
    <source>
        <dbReference type="ARBA" id="ARBA00023004"/>
    </source>
</evidence>
<dbReference type="GO" id="GO:0051536">
    <property type="term" value="F:iron-sulfur cluster binding"/>
    <property type="evidence" value="ECO:0007669"/>
    <property type="project" value="UniProtKB-KW"/>
</dbReference>